<dbReference type="EMBL" id="JBGMDY010000006">
    <property type="protein sequence ID" value="KAL2329516.1"/>
    <property type="molecule type" value="Genomic_DNA"/>
</dbReference>
<keyword evidence="2" id="KW-1185">Reference proteome</keyword>
<organism evidence="1 2">
    <name type="scientific">Flemingia macrophylla</name>
    <dbReference type="NCBI Taxonomy" id="520843"/>
    <lineage>
        <taxon>Eukaryota</taxon>
        <taxon>Viridiplantae</taxon>
        <taxon>Streptophyta</taxon>
        <taxon>Embryophyta</taxon>
        <taxon>Tracheophyta</taxon>
        <taxon>Spermatophyta</taxon>
        <taxon>Magnoliopsida</taxon>
        <taxon>eudicotyledons</taxon>
        <taxon>Gunneridae</taxon>
        <taxon>Pentapetalae</taxon>
        <taxon>rosids</taxon>
        <taxon>fabids</taxon>
        <taxon>Fabales</taxon>
        <taxon>Fabaceae</taxon>
        <taxon>Papilionoideae</taxon>
        <taxon>50 kb inversion clade</taxon>
        <taxon>NPAAA clade</taxon>
        <taxon>indigoferoid/millettioid clade</taxon>
        <taxon>Phaseoleae</taxon>
        <taxon>Flemingia</taxon>
    </lineage>
</organism>
<comment type="caution">
    <text evidence="1">The sequence shown here is derived from an EMBL/GenBank/DDBJ whole genome shotgun (WGS) entry which is preliminary data.</text>
</comment>
<gene>
    <name evidence="1" type="ORF">Fmac_017097</name>
</gene>
<accession>A0ABD1M151</accession>
<evidence type="ECO:0000313" key="1">
    <source>
        <dbReference type="EMBL" id="KAL2329516.1"/>
    </source>
</evidence>
<evidence type="ECO:0000313" key="2">
    <source>
        <dbReference type="Proteomes" id="UP001603857"/>
    </source>
</evidence>
<reference evidence="1 2" key="1">
    <citation type="submission" date="2024-08" db="EMBL/GenBank/DDBJ databases">
        <title>Insights into the chromosomal genome structure of Flemingia macrophylla.</title>
        <authorList>
            <person name="Ding Y."/>
            <person name="Zhao Y."/>
            <person name="Bi W."/>
            <person name="Wu M."/>
            <person name="Zhao G."/>
            <person name="Gong Y."/>
            <person name="Li W."/>
            <person name="Zhang P."/>
        </authorList>
    </citation>
    <scope>NUCLEOTIDE SEQUENCE [LARGE SCALE GENOMIC DNA]</scope>
    <source>
        <strain evidence="1">DYQJB</strain>
        <tissue evidence="1">Leaf</tissue>
    </source>
</reference>
<sequence length="140" mass="15026">MWSSSCISSTASLSSSDDATTFVVEVHLVQMIGKKLFGLGALFGFGHVYRNLQSRWTKILLTAFLDPNVPPLKKTAADGGIGVVEMSSSPVHKKDEAGTQASSVDSIIGSSSSGQMKNHLRCICSCNLRSILEILWIEHG</sequence>
<dbReference type="Proteomes" id="UP001603857">
    <property type="component" value="Unassembled WGS sequence"/>
</dbReference>
<protein>
    <submittedName>
        <fullName evidence="1">Uncharacterized protein</fullName>
    </submittedName>
</protein>
<dbReference type="AlphaFoldDB" id="A0ABD1M151"/>
<proteinExistence type="predicted"/>
<name>A0ABD1M151_9FABA</name>